<dbReference type="InterPro" id="IPR006976">
    <property type="entry name" value="VanZ-like"/>
</dbReference>
<keyword evidence="1" id="KW-0812">Transmembrane</keyword>
<dbReference type="OrthoDB" id="3700782at2"/>
<reference evidence="3 4" key="1">
    <citation type="submission" date="2018-03" db="EMBL/GenBank/DDBJ databases">
        <title>Genomic Encyclopedia of Archaeal and Bacterial Type Strains, Phase II (KMG-II): from individual species to whole genera.</title>
        <authorList>
            <person name="Goeker M."/>
        </authorList>
    </citation>
    <scope>NUCLEOTIDE SEQUENCE [LARGE SCALE GENOMIC DNA]</scope>
    <source>
        <strain evidence="3 4">DSM 44720</strain>
    </source>
</reference>
<feature type="transmembrane region" description="Helical" evidence="1">
    <location>
        <begin position="90"/>
        <end position="112"/>
    </location>
</feature>
<dbReference type="AlphaFoldDB" id="A0A2T0TG76"/>
<keyword evidence="1" id="KW-0472">Membrane</keyword>
<keyword evidence="4" id="KW-1185">Reference proteome</keyword>
<gene>
    <name evidence="3" type="ORF">CLV43_102257</name>
</gene>
<feature type="domain" description="VanZ-like" evidence="2">
    <location>
        <begin position="94"/>
        <end position="162"/>
    </location>
</feature>
<evidence type="ECO:0000313" key="3">
    <source>
        <dbReference type="EMBL" id="PRY44692.1"/>
    </source>
</evidence>
<keyword evidence="1" id="KW-1133">Transmembrane helix</keyword>
<feature type="transmembrane region" description="Helical" evidence="1">
    <location>
        <begin position="119"/>
        <end position="136"/>
    </location>
</feature>
<sequence length="176" mass="18101">MVGSVWGTIPTILYTLENPLIAGGVVLGGVLLGIGGWQAAKRFGWRRGPSVAAGISLGVVLGATFSRTLPDYASMPGVVPRERPFCYVNGFSAVGGNEMINVLLFVPLVFFAVLAVRRVLVVAGAAVALSAVVELLQPLTHRGLCETQDFLNNSAGSLVAAAAGAAVLALGRVASR</sequence>
<dbReference type="Pfam" id="PF04892">
    <property type="entry name" value="VanZ"/>
    <property type="match status" value="1"/>
</dbReference>
<evidence type="ECO:0000313" key="4">
    <source>
        <dbReference type="Proteomes" id="UP000239494"/>
    </source>
</evidence>
<name>A0A2T0TG76_9PSEU</name>
<dbReference type="RefSeq" id="WP_106186292.1">
    <property type="nucleotide sequence ID" value="NZ_PVTF01000002.1"/>
</dbReference>
<organism evidence="3 4">
    <name type="scientific">Umezawaea tangerina</name>
    <dbReference type="NCBI Taxonomy" id="84725"/>
    <lineage>
        <taxon>Bacteria</taxon>
        <taxon>Bacillati</taxon>
        <taxon>Actinomycetota</taxon>
        <taxon>Actinomycetes</taxon>
        <taxon>Pseudonocardiales</taxon>
        <taxon>Pseudonocardiaceae</taxon>
        <taxon>Umezawaea</taxon>
    </lineage>
</organism>
<feature type="transmembrane region" description="Helical" evidence="1">
    <location>
        <begin position="51"/>
        <end position="70"/>
    </location>
</feature>
<evidence type="ECO:0000259" key="2">
    <source>
        <dbReference type="Pfam" id="PF04892"/>
    </source>
</evidence>
<dbReference type="Proteomes" id="UP000239494">
    <property type="component" value="Unassembled WGS sequence"/>
</dbReference>
<feature type="transmembrane region" description="Helical" evidence="1">
    <location>
        <begin position="156"/>
        <end position="174"/>
    </location>
</feature>
<dbReference type="EMBL" id="PVTF01000002">
    <property type="protein sequence ID" value="PRY44692.1"/>
    <property type="molecule type" value="Genomic_DNA"/>
</dbReference>
<protein>
    <submittedName>
        <fullName evidence="3">VanZ like protein</fullName>
    </submittedName>
</protein>
<comment type="caution">
    <text evidence="3">The sequence shown here is derived from an EMBL/GenBank/DDBJ whole genome shotgun (WGS) entry which is preliminary data.</text>
</comment>
<feature type="transmembrane region" description="Helical" evidence="1">
    <location>
        <begin position="20"/>
        <end position="39"/>
    </location>
</feature>
<proteinExistence type="predicted"/>
<accession>A0A2T0TG76</accession>
<evidence type="ECO:0000256" key="1">
    <source>
        <dbReference type="SAM" id="Phobius"/>
    </source>
</evidence>